<evidence type="ECO:0008006" key="4">
    <source>
        <dbReference type="Google" id="ProtNLM"/>
    </source>
</evidence>
<feature type="chain" id="PRO_5031474178" description="Lipoprotein" evidence="1">
    <location>
        <begin position="22"/>
        <end position="66"/>
    </location>
</feature>
<evidence type="ECO:0000256" key="1">
    <source>
        <dbReference type="SAM" id="SignalP"/>
    </source>
</evidence>
<name>A0A7X1B825_9BACT</name>
<keyword evidence="3" id="KW-1185">Reference proteome</keyword>
<protein>
    <recommendedName>
        <fullName evidence="4">Lipoprotein</fullName>
    </recommendedName>
</protein>
<proteinExistence type="predicted"/>
<accession>A0A7X1B825</accession>
<evidence type="ECO:0000313" key="2">
    <source>
        <dbReference type="EMBL" id="MBC2607377.1"/>
    </source>
</evidence>
<dbReference type="Proteomes" id="UP000526501">
    <property type="component" value="Unassembled WGS sequence"/>
</dbReference>
<gene>
    <name evidence="2" type="ORF">H5P27_15095</name>
</gene>
<feature type="signal peptide" evidence="1">
    <location>
        <begin position="1"/>
        <end position="21"/>
    </location>
</feature>
<dbReference type="PROSITE" id="PS51257">
    <property type="entry name" value="PROKAR_LIPOPROTEIN"/>
    <property type="match status" value="1"/>
</dbReference>
<reference evidence="2 3" key="1">
    <citation type="submission" date="2020-07" db="EMBL/GenBank/DDBJ databases">
        <authorList>
            <person name="Feng X."/>
        </authorList>
    </citation>
    <scope>NUCLEOTIDE SEQUENCE [LARGE SCALE GENOMIC DNA]</scope>
    <source>
        <strain evidence="2 3">JCM23202</strain>
    </source>
</reference>
<dbReference type="RefSeq" id="WP_185661221.1">
    <property type="nucleotide sequence ID" value="NZ_CAWPOO010000012.1"/>
</dbReference>
<evidence type="ECO:0000313" key="3">
    <source>
        <dbReference type="Proteomes" id="UP000526501"/>
    </source>
</evidence>
<organism evidence="2 3">
    <name type="scientific">Pelagicoccus albus</name>
    <dbReference type="NCBI Taxonomy" id="415222"/>
    <lineage>
        <taxon>Bacteria</taxon>
        <taxon>Pseudomonadati</taxon>
        <taxon>Verrucomicrobiota</taxon>
        <taxon>Opitutia</taxon>
        <taxon>Puniceicoccales</taxon>
        <taxon>Pelagicoccaceae</taxon>
        <taxon>Pelagicoccus</taxon>
    </lineage>
</organism>
<dbReference type="AlphaFoldDB" id="A0A7X1B825"/>
<sequence length="66" mass="6645">MKIPARTVAIALGLSLLAGCAATIPVKVATKTTKAGVKTAKVGVKTTAKAGAAIIPDKKDDEAENR</sequence>
<comment type="caution">
    <text evidence="2">The sequence shown here is derived from an EMBL/GenBank/DDBJ whole genome shotgun (WGS) entry which is preliminary data.</text>
</comment>
<dbReference type="EMBL" id="JACHVC010000012">
    <property type="protein sequence ID" value="MBC2607377.1"/>
    <property type="molecule type" value="Genomic_DNA"/>
</dbReference>
<keyword evidence="1" id="KW-0732">Signal</keyword>